<keyword evidence="5 7" id="KW-0811">Translocation</keyword>
<evidence type="ECO:0000256" key="4">
    <source>
        <dbReference type="ARBA" id="ARBA00022989"/>
    </source>
</evidence>
<keyword evidence="7" id="KW-1003">Cell membrane</keyword>
<dbReference type="PANTHER" id="PTHR30371">
    <property type="entry name" value="SEC-INDEPENDENT PROTEIN TRANSLOCASE PROTEIN TATC"/>
    <property type="match status" value="1"/>
</dbReference>
<sequence>MTRADSDAYMSLTRHLLELRARLLLSLAGILVGAIGAWFLYTPATTWLTRPLASAGASGINFRTIIGPFSTHITFALWAGFILTTPWWLTQLWLFIAPALTRTEKRRTALIAIPSAILFLAGVASALWFLPHAVSLLLSELPQGTSALLDFDSYISFVVILTLVIGASFLFPMIIIGIHALGLASTGQILRHWRWAVVGATVFAAITNPLPDLWSMILQMCALLALYFGAIGVCWLRDLLARRRQRKREAAPSLDPTAA</sequence>
<evidence type="ECO:0000256" key="3">
    <source>
        <dbReference type="ARBA" id="ARBA00022927"/>
    </source>
</evidence>
<dbReference type="Pfam" id="PF00902">
    <property type="entry name" value="TatC"/>
    <property type="match status" value="1"/>
</dbReference>
<name>A0A6N2SK34_9ACTO</name>
<feature type="transmembrane region" description="Helical" evidence="7">
    <location>
        <begin position="75"/>
        <end position="97"/>
    </location>
</feature>
<keyword evidence="7" id="KW-0813">Transport</keyword>
<accession>A0A6N2SK34</accession>
<dbReference type="GO" id="GO:0043953">
    <property type="term" value="P:protein transport by the Tat complex"/>
    <property type="evidence" value="ECO:0007669"/>
    <property type="project" value="UniProtKB-UniRule"/>
</dbReference>
<dbReference type="GO" id="GO:0065002">
    <property type="term" value="P:intracellular protein transmembrane transport"/>
    <property type="evidence" value="ECO:0007669"/>
    <property type="project" value="TreeGrafter"/>
</dbReference>
<evidence type="ECO:0000256" key="6">
    <source>
        <dbReference type="ARBA" id="ARBA00023136"/>
    </source>
</evidence>
<evidence type="ECO:0000256" key="2">
    <source>
        <dbReference type="ARBA" id="ARBA00022692"/>
    </source>
</evidence>
<evidence type="ECO:0000256" key="5">
    <source>
        <dbReference type="ARBA" id="ARBA00023010"/>
    </source>
</evidence>
<comment type="subunit">
    <text evidence="7">The Tat system comprises two distinct complexes: a TatABC complex, containing multiple copies of TatA, TatB and TatC subunits, and a separate TatA complex, containing only TatA subunits. Substrates initially bind to the TatABC complex, which probably triggers association of the separate TatA complex to form the active translocon.</text>
</comment>
<comment type="function">
    <text evidence="7">Part of the twin-arginine translocation (Tat) system that transports large folded proteins containing a characteristic twin-arginine motif in their signal peptide across membranes. Together with TatB, TatC is part of a receptor directly interacting with Tat signal peptides.</text>
</comment>
<feature type="transmembrane region" description="Helical" evidence="7">
    <location>
        <begin position="109"/>
        <end position="134"/>
    </location>
</feature>
<proteinExistence type="inferred from homology"/>
<evidence type="ECO:0000256" key="7">
    <source>
        <dbReference type="HAMAP-Rule" id="MF_00902"/>
    </source>
</evidence>
<dbReference type="NCBIfam" id="TIGR00945">
    <property type="entry name" value="tatC"/>
    <property type="match status" value="1"/>
</dbReference>
<dbReference type="EMBL" id="CACRSM010000002">
    <property type="protein sequence ID" value="VYS92015.1"/>
    <property type="molecule type" value="Genomic_DNA"/>
</dbReference>
<keyword evidence="3 7" id="KW-0653">Protein transport</keyword>
<feature type="transmembrane region" description="Helical" evidence="7">
    <location>
        <begin position="21"/>
        <end position="41"/>
    </location>
</feature>
<evidence type="ECO:0000256" key="1">
    <source>
        <dbReference type="ARBA" id="ARBA00004141"/>
    </source>
</evidence>
<comment type="subcellular location">
    <subcellularLocation>
        <location evidence="7">Cell membrane</location>
        <topology evidence="7">Multi-pass membrane protein</topology>
    </subcellularLocation>
    <subcellularLocation>
        <location evidence="1">Membrane</location>
        <topology evidence="1">Multi-pass membrane protein</topology>
    </subcellularLocation>
</comment>
<feature type="transmembrane region" description="Helical" evidence="7">
    <location>
        <begin position="193"/>
        <end position="210"/>
    </location>
</feature>
<dbReference type="HAMAP" id="MF_00902">
    <property type="entry name" value="TatC"/>
    <property type="match status" value="1"/>
</dbReference>
<feature type="transmembrane region" description="Helical" evidence="7">
    <location>
        <begin position="216"/>
        <end position="236"/>
    </location>
</feature>
<dbReference type="InterPro" id="IPR002033">
    <property type="entry name" value="TatC"/>
</dbReference>
<gene>
    <name evidence="7 8" type="primary">tatC</name>
    <name evidence="8" type="ORF">AOLFYP35_00835</name>
</gene>
<dbReference type="PRINTS" id="PR01840">
    <property type="entry name" value="TATCFAMILY"/>
</dbReference>
<dbReference type="GO" id="GO:0009977">
    <property type="term" value="F:proton motive force dependent protein transmembrane transporter activity"/>
    <property type="evidence" value="ECO:0007669"/>
    <property type="project" value="TreeGrafter"/>
</dbReference>
<reference evidence="8" key="1">
    <citation type="submission" date="2019-11" db="EMBL/GenBank/DDBJ databases">
        <authorList>
            <person name="Feng L."/>
        </authorList>
    </citation>
    <scope>NUCLEOTIDE SEQUENCE</scope>
    <source>
        <strain evidence="8">AodontolyticusLFYP35</strain>
    </source>
</reference>
<dbReference type="AlphaFoldDB" id="A0A6N2SK34"/>
<keyword evidence="6 7" id="KW-0472">Membrane</keyword>
<organism evidence="8">
    <name type="scientific">Schaalia odontolytica</name>
    <dbReference type="NCBI Taxonomy" id="1660"/>
    <lineage>
        <taxon>Bacteria</taxon>
        <taxon>Bacillati</taxon>
        <taxon>Actinomycetota</taxon>
        <taxon>Actinomycetes</taxon>
        <taxon>Actinomycetales</taxon>
        <taxon>Actinomycetaceae</taxon>
        <taxon>Schaalia</taxon>
    </lineage>
</organism>
<feature type="transmembrane region" description="Helical" evidence="7">
    <location>
        <begin position="154"/>
        <end position="181"/>
    </location>
</feature>
<comment type="similarity">
    <text evidence="7">Belongs to the TatC family.</text>
</comment>
<evidence type="ECO:0000313" key="8">
    <source>
        <dbReference type="EMBL" id="VYS92015.1"/>
    </source>
</evidence>
<protein>
    <recommendedName>
        <fullName evidence="7">Sec-independent protein translocase protein TatC</fullName>
    </recommendedName>
</protein>
<dbReference type="GO" id="GO:0033281">
    <property type="term" value="C:TAT protein transport complex"/>
    <property type="evidence" value="ECO:0007669"/>
    <property type="project" value="UniProtKB-UniRule"/>
</dbReference>
<dbReference type="PANTHER" id="PTHR30371:SF0">
    <property type="entry name" value="SEC-INDEPENDENT PROTEIN TRANSLOCASE PROTEIN TATC, CHLOROPLASTIC-RELATED"/>
    <property type="match status" value="1"/>
</dbReference>
<keyword evidence="4 7" id="KW-1133">Transmembrane helix</keyword>
<keyword evidence="2 7" id="KW-0812">Transmembrane</keyword>